<dbReference type="EMBL" id="CABEEZ010000076">
    <property type="protein sequence ID" value="VTR34579.1"/>
    <property type="molecule type" value="Genomic_DNA"/>
</dbReference>
<evidence type="ECO:0000256" key="5">
    <source>
        <dbReference type="ARBA" id="ARBA00022842"/>
    </source>
</evidence>
<evidence type="ECO:0000256" key="4">
    <source>
        <dbReference type="ARBA" id="ARBA00022793"/>
    </source>
</evidence>
<dbReference type="PANTHER" id="PTHR43452:SF30">
    <property type="entry name" value="PYRUVATE DECARBOXYLASE ISOZYME 1-RELATED"/>
    <property type="match status" value="1"/>
</dbReference>
<dbReference type="GO" id="GO:0005829">
    <property type="term" value="C:cytosol"/>
    <property type="evidence" value="ECO:0007669"/>
    <property type="project" value="TreeGrafter"/>
</dbReference>
<dbReference type="SUPFAM" id="SSF52518">
    <property type="entry name" value="Thiamin diphosphate-binding fold (THDP-binding)"/>
    <property type="match status" value="1"/>
</dbReference>
<dbReference type="PANTHER" id="PTHR43452">
    <property type="entry name" value="PYRUVATE DECARBOXYLASE"/>
    <property type="match status" value="1"/>
</dbReference>
<organism evidence="8">
    <name type="scientific">Serratia fonticola</name>
    <dbReference type="NCBI Taxonomy" id="47917"/>
    <lineage>
        <taxon>Bacteria</taxon>
        <taxon>Pseudomonadati</taxon>
        <taxon>Pseudomonadota</taxon>
        <taxon>Gammaproteobacteria</taxon>
        <taxon>Enterobacterales</taxon>
        <taxon>Yersiniaceae</taxon>
        <taxon>Serratia</taxon>
    </lineage>
</organism>
<dbReference type="GO" id="GO:0000949">
    <property type="term" value="P:aromatic amino acid family catabolic process to alcohol via Ehrlich pathway"/>
    <property type="evidence" value="ECO:0007669"/>
    <property type="project" value="TreeGrafter"/>
</dbReference>
<keyword evidence="3" id="KW-0479">Metal-binding</keyword>
<keyword evidence="4" id="KW-0210">Decarboxylase</keyword>
<protein>
    <submittedName>
        <fullName evidence="8">Indole-3-pyruvate decarboxylase</fullName>
        <ecNumber evidence="8">4.1.1.74</ecNumber>
    </submittedName>
</protein>
<dbReference type="GO" id="GO:0047434">
    <property type="term" value="F:indolepyruvate decarboxylase activity"/>
    <property type="evidence" value="ECO:0007669"/>
    <property type="project" value="UniProtKB-EC"/>
</dbReference>
<evidence type="ECO:0000256" key="6">
    <source>
        <dbReference type="ARBA" id="ARBA00023052"/>
    </source>
</evidence>
<dbReference type="GO" id="GO:0046872">
    <property type="term" value="F:metal ion binding"/>
    <property type="evidence" value="ECO:0007669"/>
    <property type="project" value="UniProtKB-KW"/>
</dbReference>
<sequence length="80" mass="8394">MPNTLPVIHIVGTPALRAQRAGDLLHHSLGDGDFGHFARMAQEVTIAQASLTASNAEAEIDRLLTDRAVRAPPGVSAVAK</sequence>
<comment type="similarity">
    <text evidence="2">Belongs to the TPP enzyme family.</text>
</comment>
<evidence type="ECO:0000313" key="8">
    <source>
        <dbReference type="EMBL" id="VTR34579.1"/>
    </source>
</evidence>
<dbReference type="AlphaFoldDB" id="A0A4U9UQV2"/>
<dbReference type="InterPro" id="IPR012110">
    <property type="entry name" value="PDC/IPDC-like"/>
</dbReference>
<keyword evidence="5" id="KW-0460">Magnesium</keyword>
<keyword evidence="8" id="KW-0670">Pyruvate</keyword>
<evidence type="ECO:0000256" key="3">
    <source>
        <dbReference type="ARBA" id="ARBA00022723"/>
    </source>
</evidence>
<dbReference type="EC" id="4.1.1.74" evidence="8"/>
<evidence type="ECO:0000256" key="2">
    <source>
        <dbReference type="ARBA" id="ARBA00007812"/>
    </source>
</evidence>
<name>A0A4U9UQV2_SERFO</name>
<dbReference type="Gene3D" id="3.40.50.970">
    <property type="match status" value="1"/>
</dbReference>
<comment type="cofactor">
    <cofactor evidence="1">
        <name>thiamine diphosphate</name>
        <dbReference type="ChEBI" id="CHEBI:58937"/>
    </cofactor>
</comment>
<keyword evidence="6" id="KW-0786">Thiamine pyrophosphate</keyword>
<dbReference type="GO" id="GO:0004737">
    <property type="term" value="F:pyruvate decarboxylase activity"/>
    <property type="evidence" value="ECO:0007669"/>
    <property type="project" value="TreeGrafter"/>
</dbReference>
<gene>
    <name evidence="8" type="primary">ipdC_3</name>
    <name evidence="8" type="ORF">NCTC12965_03656</name>
</gene>
<evidence type="ECO:0000256" key="7">
    <source>
        <dbReference type="ARBA" id="ARBA00023239"/>
    </source>
</evidence>
<proteinExistence type="inferred from homology"/>
<evidence type="ECO:0000256" key="1">
    <source>
        <dbReference type="ARBA" id="ARBA00001964"/>
    </source>
</evidence>
<accession>A0A4U9UQV2</accession>
<dbReference type="InterPro" id="IPR029061">
    <property type="entry name" value="THDP-binding"/>
</dbReference>
<keyword evidence="7 8" id="KW-0456">Lyase</keyword>
<reference evidence="8" key="1">
    <citation type="submission" date="2019-05" db="EMBL/GenBank/DDBJ databases">
        <authorList>
            <consortium name="Pathogen Informatics"/>
        </authorList>
    </citation>
    <scope>NUCLEOTIDE SEQUENCE [LARGE SCALE GENOMIC DNA]</scope>
    <source>
        <strain evidence="8">NCTC12965</strain>
    </source>
</reference>